<dbReference type="PANTHER" id="PTHR38123:SF6">
    <property type="entry name" value="CELL WALL SERINE-THREONINE-RICH GALACTOMANNOPROTEIN MP1 (AFU_ORTHOLOGUE AFUA_4G03240)"/>
    <property type="match status" value="1"/>
</dbReference>
<feature type="signal peptide" evidence="1">
    <location>
        <begin position="1"/>
        <end position="15"/>
    </location>
</feature>
<name>A0A8H3FVF7_9LECA</name>
<keyword evidence="3" id="KW-1185">Reference proteome</keyword>
<proteinExistence type="predicted"/>
<dbReference type="InterPro" id="IPR021054">
    <property type="entry name" value="Cell_wall_mannoprotein_1"/>
</dbReference>
<accession>A0A8H3FVF7</accession>
<keyword evidence="1" id="KW-0732">Signal</keyword>
<dbReference type="Gene3D" id="1.20.1280.140">
    <property type="match status" value="1"/>
</dbReference>
<dbReference type="Proteomes" id="UP000664169">
    <property type="component" value="Unassembled WGS sequence"/>
</dbReference>
<evidence type="ECO:0000313" key="3">
    <source>
        <dbReference type="Proteomes" id="UP000664169"/>
    </source>
</evidence>
<evidence type="ECO:0000256" key="1">
    <source>
        <dbReference type="SAM" id="SignalP"/>
    </source>
</evidence>
<organism evidence="2 3">
    <name type="scientific">Gomphillus americanus</name>
    <dbReference type="NCBI Taxonomy" id="1940652"/>
    <lineage>
        <taxon>Eukaryota</taxon>
        <taxon>Fungi</taxon>
        <taxon>Dikarya</taxon>
        <taxon>Ascomycota</taxon>
        <taxon>Pezizomycotina</taxon>
        <taxon>Lecanoromycetes</taxon>
        <taxon>OSLEUM clade</taxon>
        <taxon>Ostropomycetidae</taxon>
        <taxon>Ostropales</taxon>
        <taxon>Graphidaceae</taxon>
        <taxon>Gomphilloideae</taxon>
        <taxon>Gomphillus</taxon>
    </lineage>
</organism>
<dbReference type="GO" id="GO:0005576">
    <property type="term" value="C:extracellular region"/>
    <property type="evidence" value="ECO:0007669"/>
    <property type="project" value="TreeGrafter"/>
</dbReference>
<protein>
    <submittedName>
        <fullName evidence="2">Uncharacterized protein</fullName>
    </submittedName>
</protein>
<comment type="caution">
    <text evidence="2">The sequence shown here is derived from an EMBL/GenBank/DDBJ whole genome shotgun (WGS) entry which is preliminary data.</text>
</comment>
<dbReference type="Pfam" id="PF12296">
    <property type="entry name" value="HsbA"/>
    <property type="match status" value="1"/>
</dbReference>
<reference evidence="2" key="1">
    <citation type="submission" date="2021-03" db="EMBL/GenBank/DDBJ databases">
        <authorList>
            <person name="Tagirdzhanova G."/>
        </authorList>
    </citation>
    <scope>NUCLEOTIDE SEQUENCE</scope>
</reference>
<evidence type="ECO:0000313" key="2">
    <source>
        <dbReference type="EMBL" id="CAF9929984.1"/>
    </source>
</evidence>
<dbReference type="OrthoDB" id="2422134at2759"/>
<gene>
    <name evidence="2" type="ORF">GOMPHAMPRED_005533</name>
</gene>
<dbReference type="AlphaFoldDB" id="A0A8H3FVF7"/>
<dbReference type="EMBL" id="CAJPDQ010000034">
    <property type="protein sequence ID" value="CAF9929984.1"/>
    <property type="molecule type" value="Genomic_DNA"/>
</dbReference>
<dbReference type="PANTHER" id="PTHR38123">
    <property type="entry name" value="CELL WALL SERINE-THREONINE-RICH GALACTOMANNOPROTEIN MP1 (AFU_ORTHOLOGUE AFUA_4G03240)"/>
    <property type="match status" value="1"/>
</dbReference>
<sequence length="260" mass="27482">MRIARILLFSAAASASLLDRAVDHFFAKRDTVLVKRDTGSPSNPAIPVSRDPLPNTSDLNTVLSSLQVIRDLTVNSTWIIGNFTGSNITQALAISKATQVIDDATYNATLAIKQIGNLSVSDAEVLGAFSQDLAYAVNASIATLISKKPLFEKLNLATLVVPSLQGLALGSYAFSSTILTKVPQELQTVSTALSYQVIESIAEGIHCFNGTASSCITTIVNPDRTRIQAIENGTINGAPAVKATGWLALVVAVVFTVMAF</sequence>
<feature type="chain" id="PRO_5034851762" evidence="1">
    <location>
        <begin position="16"/>
        <end position="260"/>
    </location>
</feature>